<accession>F0ZAB1</accession>
<feature type="compositionally biased region" description="Polar residues" evidence="2">
    <location>
        <begin position="132"/>
        <end position="141"/>
    </location>
</feature>
<feature type="region of interest" description="Disordered" evidence="2">
    <location>
        <begin position="102"/>
        <end position="166"/>
    </location>
</feature>
<evidence type="ECO:0000313" key="4">
    <source>
        <dbReference type="EMBL" id="EGC39119.1"/>
    </source>
</evidence>
<proteinExistence type="predicted"/>
<gene>
    <name evidence="4" type="ORF">DICPUDRAFT_75314</name>
</gene>
<protein>
    <recommendedName>
        <fullName evidence="3">Nudix hydrolase domain-containing protein</fullName>
    </recommendedName>
</protein>
<dbReference type="PROSITE" id="PS00893">
    <property type="entry name" value="NUDIX_BOX"/>
    <property type="match status" value="1"/>
</dbReference>
<name>F0ZAB1_DICPU</name>
<dbReference type="InterPro" id="IPR015797">
    <property type="entry name" value="NUDIX_hydrolase-like_dom_sf"/>
</dbReference>
<feature type="compositionally biased region" description="Low complexity" evidence="2">
    <location>
        <begin position="108"/>
        <end position="128"/>
    </location>
</feature>
<dbReference type="PROSITE" id="PS51462">
    <property type="entry name" value="NUDIX"/>
    <property type="match status" value="1"/>
</dbReference>
<dbReference type="RefSeq" id="XP_003284371.1">
    <property type="nucleotide sequence ID" value="XM_003284323.1"/>
</dbReference>
<feature type="compositionally biased region" description="Low complexity" evidence="2">
    <location>
        <begin position="142"/>
        <end position="155"/>
    </location>
</feature>
<evidence type="ECO:0000313" key="5">
    <source>
        <dbReference type="Proteomes" id="UP000001064"/>
    </source>
</evidence>
<evidence type="ECO:0000256" key="1">
    <source>
        <dbReference type="ARBA" id="ARBA00022801"/>
    </source>
</evidence>
<keyword evidence="1" id="KW-0378">Hydrolase</keyword>
<organism evidence="4 5">
    <name type="scientific">Dictyostelium purpureum</name>
    <name type="common">Slime mold</name>
    <dbReference type="NCBI Taxonomy" id="5786"/>
    <lineage>
        <taxon>Eukaryota</taxon>
        <taxon>Amoebozoa</taxon>
        <taxon>Evosea</taxon>
        <taxon>Eumycetozoa</taxon>
        <taxon>Dictyostelia</taxon>
        <taxon>Dictyosteliales</taxon>
        <taxon>Dictyosteliaceae</taxon>
        <taxon>Dictyostelium</taxon>
    </lineage>
</organism>
<dbReference type="InParanoid" id="F0ZAB1"/>
<dbReference type="GO" id="GO:0016787">
    <property type="term" value="F:hydrolase activity"/>
    <property type="evidence" value="ECO:0007669"/>
    <property type="project" value="UniProtKB-KW"/>
</dbReference>
<evidence type="ECO:0000256" key="2">
    <source>
        <dbReference type="SAM" id="MobiDB-lite"/>
    </source>
</evidence>
<dbReference type="KEGG" id="dpp:DICPUDRAFT_75314"/>
<dbReference type="OMA" id="EWIDYSS"/>
<dbReference type="OrthoDB" id="20987at2759"/>
<dbReference type="SUPFAM" id="SSF55811">
    <property type="entry name" value="Nudix"/>
    <property type="match status" value="1"/>
</dbReference>
<dbReference type="InterPro" id="IPR020084">
    <property type="entry name" value="NUDIX_hydrolase_CS"/>
</dbReference>
<dbReference type="GeneID" id="10510277"/>
<reference evidence="5" key="1">
    <citation type="journal article" date="2011" name="Genome Biol.">
        <title>Comparative genomics of the social amoebae Dictyostelium discoideum and Dictyostelium purpureum.</title>
        <authorList>
            <consortium name="US DOE Joint Genome Institute (JGI-PGF)"/>
            <person name="Sucgang R."/>
            <person name="Kuo A."/>
            <person name="Tian X."/>
            <person name="Salerno W."/>
            <person name="Parikh A."/>
            <person name="Feasley C.L."/>
            <person name="Dalin E."/>
            <person name="Tu H."/>
            <person name="Huang E."/>
            <person name="Barry K."/>
            <person name="Lindquist E."/>
            <person name="Shapiro H."/>
            <person name="Bruce D."/>
            <person name="Schmutz J."/>
            <person name="Salamov A."/>
            <person name="Fey P."/>
            <person name="Gaudet P."/>
            <person name="Anjard C."/>
            <person name="Babu M.M."/>
            <person name="Basu S."/>
            <person name="Bushmanova Y."/>
            <person name="van der Wel H."/>
            <person name="Katoh-Kurasawa M."/>
            <person name="Dinh C."/>
            <person name="Coutinho P.M."/>
            <person name="Saito T."/>
            <person name="Elias M."/>
            <person name="Schaap P."/>
            <person name="Kay R.R."/>
            <person name="Henrissat B."/>
            <person name="Eichinger L."/>
            <person name="Rivero F."/>
            <person name="Putnam N.H."/>
            <person name="West C.M."/>
            <person name="Loomis W.F."/>
            <person name="Chisholm R.L."/>
            <person name="Shaulsky G."/>
            <person name="Strassmann J.E."/>
            <person name="Queller D.C."/>
            <person name="Kuspa A."/>
            <person name="Grigoriev I.V."/>
        </authorList>
    </citation>
    <scope>NUCLEOTIDE SEQUENCE [LARGE SCALE GENOMIC DNA]</scope>
    <source>
        <strain evidence="5">QSDP1</strain>
    </source>
</reference>
<dbReference type="EMBL" id="GL870963">
    <property type="protein sequence ID" value="EGC39119.1"/>
    <property type="molecule type" value="Genomic_DNA"/>
</dbReference>
<sequence length="402" mass="48363">MNNNKEFGLLCKKVEIQQQQIDYLTKTVQKLQEQLEWMNNCIKQEHKKPIDDNSIVSSNLQNDEINFKNTNNYFENYNDSYYGNNTYTSNNKRKSDRNEHYRNDEYFNNNNSNNNNNNNNSRYNNNNYQYPEINQSHYNLQNNNNNNTNNNNNNNYQEQHFNTSGSDYQQQYQNQSYQHNNLQTYTQQYQNEPQSFKLIPNRIERRYKSSGVVLYAIDNYGNIKILLGCEDLSKKKDYKKRQDKCVYTLLGGKRDRTEKSIDTAMRELNEETNFIFNDTETDRYRQLLESENTIKYWIPSGGYILYCAQIPYDENIPKRFRRNNYNNYNNNKNIKINKKESESIVSLEWIDYSSISSCDFRNPIFIRSNGERGELYRFFIEILNTIYKQFELLQSPQSQNNY</sequence>
<evidence type="ECO:0000259" key="3">
    <source>
        <dbReference type="PROSITE" id="PS51462"/>
    </source>
</evidence>
<dbReference type="VEuPathDB" id="AmoebaDB:DICPUDRAFT_75314"/>
<dbReference type="InterPro" id="IPR000086">
    <property type="entry name" value="NUDIX_hydrolase_dom"/>
</dbReference>
<feature type="compositionally biased region" description="Polar residues" evidence="2">
    <location>
        <begin position="156"/>
        <end position="166"/>
    </location>
</feature>
<feature type="domain" description="Nudix hydrolase" evidence="3">
    <location>
        <begin position="205"/>
        <end position="373"/>
    </location>
</feature>
<dbReference type="Gene3D" id="3.90.79.10">
    <property type="entry name" value="Nucleoside Triphosphate Pyrophosphohydrolase"/>
    <property type="match status" value="1"/>
</dbReference>
<keyword evidence="5" id="KW-1185">Reference proteome</keyword>
<dbReference type="AlphaFoldDB" id="F0ZAB1"/>
<dbReference type="Proteomes" id="UP000001064">
    <property type="component" value="Unassembled WGS sequence"/>
</dbReference>